<dbReference type="InterPro" id="IPR000357">
    <property type="entry name" value="HEAT"/>
</dbReference>
<dbReference type="STRING" id="35608.A0A2U1PUV5"/>
<evidence type="ECO:0000256" key="5">
    <source>
        <dbReference type="ARBA" id="ARBA00022927"/>
    </source>
</evidence>
<gene>
    <name evidence="7" type="ORF">CTI12_AA098300</name>
</gene>
<feature type="domain" description="TIP49 P-loop" evidence="6">
    <location>
        <begin position="360"/>
        <end position="408"/>
    </location>
</feature>
<evidence type="ECO:0000256" key="2">
    <source>
        <dbReference type="ARBA" id="ARBA00022448"/>
    </source>
</evidence>
<proteinExistence type="predicted"/>
<reference evidence="7 8" key="1">
    <citation type="journal article" date="2018" name="Mol. Plant">
        <title>The genome of Artemisia annua provides insight into the evolution of Asteraceae family and artemisinin biosynthesis.</title>
        <authorList>
            <person name="Shen Q."/>
            <person name="Zhang L."/>
            <person name="Liao Z."/>
            <person name="Wang S."/>
            <person name="Yan T."/>
            <person name="Shi P."/>
            <person name="Liu M."/>
            <person name="Fu X."/>
            <person name="Pan Q."/>
            <person name="Wang Y."/>
            <person name="Lv Z."/>
            <person name="Lu X."/>
            <person name="Zhang F."/>
            <person name="Jiang W."/>
            <person name="Ma Y."/>
            <person name="Chen M."/>
            <person name="Hao X."/>
            <person name="Li L."/>
            <person name="Tang Y."/>
            <person name="Lv G."/>
            <person name="Zhou Y."/>
            <person name="Sun X."/>
            <person name="Brodelius P.E."/>
            <person name="Rose J.K.C."/>
            <person name="Tang K."/>
        </authorList>
    </citation>
    <scope>NUCLEOTIDE SEQUENCE [LARGE SCALE GENOMIC DNA]</scope>
    <source>
        <strain evidence="8">cv. Huhao1</strain>
        <tissue evidence="7">Leaf</tissue>
    </source>
</reference>
<dbReference type="InterPro" id="IPR010339">
    <property type="entry name" value="TIP49_P-loop"/>
</dbReference>
<keyword evidence="4" id="KW-0677">Repeat</keyword>
<dbReference type="SUPFAM" id="SSF48371">
    <property type="entry name" value="ARM repeat"/>
    <property type="match status" value="1"/>
</dbReference>
<dbReference type="PANTHER" id="PTHR10527">
    <property type="entry name" value="IMPORTIN BETA"/>
    <property type="match status" value="1"/>
</dbReference>
<dbReference type="InterPro" id="IPR016024">
    <property type="entry name" value="ARM-type_fold"/>
</dbReference>
<dbReference type="EMBL" id="PKPP01000709">
    <property type="protein sequence ID" value="PWA89513.1"/>
    <property type="molecule type" value="Genomic_DNA"/>
</dbReference>
<dbReference type="GO" id="GO:0005524">
    <property type="term" value="F:ATP binding"/>
    <property type="evidence" value="ECO:0007669"/>
    <property type="project" value="InterPro"/>
</dbReference>
<accession>A0A2U1PUV5</accession>
<evidence type="ECO:0000256" key="3">
    <source>
        <dbReference type="ARBA" id="ARBA00022490"/>
    </source>
</evidence>
<dbReference type="Proteomes" id="UP000245207">
    <property type="component" value="Unassembled WGS sequence"/>
</dbReference>
<dbReference type="GO" id="GO:0006606">
    <property type="term" value="P:protein import into nucleus"/>
    <property type="evidence" value="ECO:0007669"/>
    <property type="project" value="InterPro"/>
</dbReference>
<dbReference type="GO" id="GO:0005634">
    <property type="term" value="C:nucleus"/>
    <property type="evidence" value="ECO:0007669"/>
    <property type="project" value="UniProtKB-SubCell"/>
</dbReference>
<dbReference type="OrthoDB" id="904351at2759"/>
<keyword evidence="3" id="KW-0963">Cytoplasm</keyword>
<evidence type="ECO:0000313" key="8">
    <source>
        <dbReference type="Proteomes" id="UP000245207"/>
    </source>
</evidence>
<dbReference type="InterPro" id="IPR040122">
    <property type="entry name" value="Importin_beta"/>
</dbReference>
<dbReference type="InterPro" id="IPR011989">
    <property type="entry name" value="ARM-like"/>
</dbReference>
<dbReference type="AlphaFoldDB" id="A0A2U1PUV5"/>
<comment type="subcellular location">
    <subcellularLocation>
        <location evidence="1">Cytoplasm</location>
    </subcellularLocation>
</comment>
<protein>
    <recommendedName>
        <fullName evidence="6">TIP49 P-loop domain-containing protein</fullName>
    </recommendedName>
</protein>
<evidence type="ECO:0000259" key="6">
    <source>
        <dbReference type="Pfam" id="PF06068"/>
    </source>
</evidence>
<dbReference type="GO" id="GO:0005737">
    <property type="term" value="C:cytoplasm"/>
    <property type="evidence" value="ECO:0007669"/>
    <property type="project" value="UniProtKB-SubCell"/>
</dbReference>
<dbReference type="Gene3D" id="1.25.10.10">
    <property type="entry name" value="Leucine-rich Repeat Variant"/>
    <property type="match status" value="3"/>
</dbReference>
<name>A0A2U1PUV5_ARTAN</name>
<keyword evidence="8" id="KW-1185">Reference proteome</keyword>
<dbReference type="Pfam" id="PF02985">
    <property type="entry name" value="HEAT"/>
    <property type="match status" value="2"/>
</dbReference>
<organism evidence="7 8">
    <name type="scientific">Artemisia annua</name>
    <name type="common">Sweet wormwood</name>
    <dbReference type="NCBI Taxonomy" id="35608"/>
    <lineage>
        <taxon>Eukaryota</taxon>
        <taxon>Viridiplantae</taxon>
        <taxon>Streptophyta</taxon>
        <taxon>Embryophyta</taxon>
        <taxon>Tracheophyta</taxon>
        <taxon>Spermatophyta</taxon>
        <taxon>Magnoliopsida</taxon>
        <taxon>eudicotyledons</taxon>
        <taxon>Gunneridae</taxon>
        <taxon>Pentapetalae</taxon>
        <taxon>asterids</taxon>
        <taxon>campanulids</taxon>
        <taxon>Asterales</taxon>
        <taxon>Asteraceae</taxon>
        <taxon>Asteroideae</taxon>
        <taxon>Anthemideae</taxon>
        <taxon>Artemisiinae</taxon>
        <taxon>Artemisia</taxon>
    </lineage>
</organism>
<sequence length="409" mass="45747">MSKAIVQAESQVFIDQLDLNVTVPIVAMVCKKWDINDAIGRYLSIDFLKYDSKSMINNSEQVVTMALNAFHDPHPRVRWAAIDAIARLSVDLGSHLQVRYHTRVLPALASAMDDFENPRVQMYAYRLENDDGVSLWFTSKKALVISIFVSMLFLLVRLEELYLFKEHDLVAQVIEAHAVSAVIHFSENCTPDILAPFLDGIVSKLHVLLQSGKKRVKEAALAALALYGRVAKQCCEEVLRYKYYSEVLCSSMVVKLARRSYETSLPFFIEACNDENSDVRQAAAYGLGVCAQYSRSAIKPLIGEALSSLNAVIRHPDALHPDNMMAYDNAVSALGKICHFHRDSIDSAQVIPAWLNCLPIKRDVVQAKAVHELLSVMVERTQGFLALFTGDTGEIRAEVREQIDTKVAE</sequence>
<evidence type="ECO:0000256" key="4">
    <source>
        <dbReference type="ARBA" id="ARBA00022737"/>
    </source>
</evidence>
<evidence type="ECO:0000313" key="7">
    <source>
        <dbReference type="EMBL" id="PWA89513.1"/>
    </source>
</evidence>
<dbReference type="Pfam" id="PF06068">
    <property type="entry name" value="TIP49"/>
    <property type="match status" value="1"/>
</dbReference>
<comment type="caution">
    <text evidence="7">The sequence shown here is derived from an EMBL/GenBank/DDBJ whole genome shotgun (WGS) entry which is preliminary data.</text>
</comment>
<evidence type="ECO:0000256" key="1">
    <source>
        <dbReference type="ARBA" id="ARBA00004496"/>
    </source>
</evidence>
<keyword evidence="2" id="KW-0813">Transport</keyword>
<keyword evidence="5" id="KW-0653">Protein transport</keyword>